<keyword evidence="5 11" id="KW-1133">Transmembrane helix</keyword>
<feature type="transmembrane region" description="Helical" evidence="11">
    <location>
        <begin position="277"/>
        <end position="298"/>
    </location>
</feature>
<accession>A0A376GZ77</accession>
<evidence type="ECO:0000256" key="7">
    <source>
        <dbReference type="ARBA" id="ARBA00023224"/>
    </source>
</evidence>
<evidence type="ECO:0000259" key="12">
    <source>
        <dbReference type="PROSITE" id="PS50111"/>
    </source>
</evidence>
<dbReference type="OrthoDB" id="9760371at2"/>
<comment type="similarity">
    <text evidence="8">Belongs to the methyl-accepting chemotaxis (MCP) protein family.</text>
</comment>
<evidence type="ECO:0000256" key="2">
    <source>
        <dbReference type="ARBA" id="ARBA00022475"/>
    </source>
</evidence>
<dbReference type="RefSeq" id="WP_060813699.1">
    <property type="nucleotide sequence ID" value="NZ_JBHULA010000017.1"/>
</dbReference>
<keyword evidence="6 11" id="KW-0472">Membrane</keyword>
<proteinExistence type="inferred from homology"/>
<evidence type="ECO:0000256" key="10">
    <source>
        <dbReference type="SAM" id="Coils"/>
    </source>
</evidence>
<keyword evidence="2" id="KW-1003">Cell membrane</keyword>
<dbReference type="CDD" id="cd12913">
    <property type="entry name" value="PDC1_MCP_like"/>
    <property type="match status" value="1"/>
</dbReference>
<comment type="subcellular location">
    <subcellularLocation>
        <location evidence="1">Cell membrane</location>
        <topology evidence="1">Multi-pass membrane protein</topology>
    </subcellularLocation>
</comment>
<keyword evidence="10" id="KW-0175">Coiled coil</keyword>
<evidence type="ECO:0000256" key="11">
    <source>
        <dbReference type="SAM" id="Phobius"/>
    </source>
</evidence>
<evidence type="ECO:0000256" key="5">
    <source>
        <dbReference type="ARBA" id="ARBA00022989"/>
    </source>
</evidence>
<feature type="domain" description="Methyl-accepting transducer" evidence="12">
    <location>
        <begin position="393"/>
        <end position="650"/>
    </location>
</feature>
<dbReference type="Gene3D" id="3.30.450.20">
    <property type="entry name" value="PAS domain"/>
    <property type="match status" value="2"/>
</dbReference>
<evidence type="ECO:0000256" key="9">
    <source>
        <dbReference type="PROSITE-ProRule" id="PRU00284"/>
    </source>
</evidence>
<evidence type="ECO:0000256" key="6">
    <source>
        <dbReference type="ARBA" id="ARBA00023136"/>
    </source>
</evidence>
<evidence type="ECO:0000313" key="14">
    <source>
        <dbReference type="Proteomes" id="UP000254807"/>
    </source>
</evidence>
<protein>
    <submittedName>
        <fullName evidence="13">PAS domain S-box protein</fullName>
    </submittedName>
</protein>
<dbReference type="InterPro" id="IPR004090">
    <property type="entry name" value="Chemotax_Me-accpt_rcpt"/>
</dbReference>
<dbReference type="GO" id="GO:0005886">
    <property type="term" value="C:plasma membrane"/>
    <property type="evidence" value="ECO:0007669"/>
    <property type="project" value="UniProtKB-SubCell"/>
</dbReference>
<dbReference type="GO" id="GO:0004888">
    <property type="term" value="F:transmembrane signaling receptor activity"/>
    <property type="evidence" value="ECO:0007669"/>
    <property type="project" value="InterPro"/>
</dbReference>
<organism evidence="13 14">
    <name type="scientific">Enterococcus gallinarum</name>
    <dbReference type="NCBI Taxonomy" id="1353"/>
    <lineage>
        <taxon>Bacteria</taxon>
        <taxon>Bacillati</taxon>
        <taxon>Bacillota</taxon>
        <taxon>Bacilli</taxon>
        <taxon>Lactobacillales</taxon>
        <taxon>Enterococcaceae</taxon>
        <taxon>Enterococcus</taxon>
    </lineage>
</organism>
<sequence>MRKKKKSIGLYVGLVMILVAVIPILFLVVSSYLTTKKSLIERNDINKESAVRLIIAEEDMLRKSTEDKLKSMAELPPMKTEYSMGRIRDSLSTAIAGTDSFRAVAFGTEEKEFVSFNPLPADYDPTTRPWYKGAIEAGGEVYWTDPYLDTVTNEFVTTASVMITNSKKQIGVLCVDVSYESIQKILSSIDVGRTGNVSLVSESGVVITSKEKSLIGTNIQEKKVFKRIAAAEQPIGRVKPADSNGINDVIYDKPAGSTVWAFSEVEANDLDKELHSIIWISVVVAGFMILLIVAVSIYTTRIVSTIMNVFNEKFSKMGAGQLELLKRHQKDPNQKWRFGQFAERIVYPDKDGTEIHQMAANYNQMVIETGKLIKNVQKESGNVASMSDSLLELAKQIGVAAEEVSETITGIAEVTGSQAQETEHSVAQLQNLSHVIKELSNTINEMSSKSQEATDINQESLNLMDEVGSSWQNELEQMEKLMTNMTNMNDNIQNINTIIRVINDISYQTNLLALNASIEAASAGESGKGFAVVAAEIRKLAEQSKASTKEIESIIEEIRTQSAQMVEQTSDSLKGGERQTNLIQRVIASSKEVYKRSMFMIDGIRDVEEASKRIEQIQGNVLVDLENISASTEENAAGTQEVSANSEEVLATMDEFTNHVSDLRDISKVLKKLTDQFELK</sequence>
<dbReference type="Gene3D" id="1.10.287.950">
    <property type="entry name" value="Methyl-accepting chemotaxis protein"/>
    <property type="match status" value="1"/>
</dbReference>
<dbReference type="PANTHER" id="PTHR32089">
    <property type="entry name" value="METHYL-ACCEPTING CHEMOTAXIS PROTEIN MCPB"/>
    <property type="match status" value="1"/>
</dbReference>
<dbReference type="Pfam" id="PF00015">
    <property type="entry name" value="MCPsignal"/>
    <property type="match status" value="1"/>
</dbReference>
<evidence type="ECO:0000313" key="13">
    <source>
        <dbReference type="EMBL" id="STD83847.1"/>
    </source>
</evidence>
<dbReference type="AlphaFoldDB" id="A0A376GZ77"/>
<dbReference type="SMART" id="SM00283">
    <property type="entry name" value="MA"/>
    <property type="match status" value="1"/>
</dbReference>
<dbReference type="InterPro" id="IPR029151">
    <property type="entry name" value="Sensor-like_sf"/>
</dbReference>
<evidence type="ECO:0000256" key="4">
    <source>
        <dbReference type="ARBA" id="ARBA00022692"/>
    </source>
</evidence>
<gene>
    <name evidence="13" type="primary">mcpC_1</name>
    <name evidence="13" type="ORF">NCTC12360_02334</name>
</gene>
<evidence type="ECO:0000256" key="8">
    <source>
        <dbReference type="ARBA" id="ARBA00029447"/>
    </source>
</evidence>
<dbReference type="EMBL" id="UFYW01000001">
    <property type="protein sequence ID" value="STD83847.1"/>
    <property type="molecule type" value="Genomic_DNA"/>
</dbReference>
<keyword evidence="14" id="KW-1185">Reference proteome</keyword>
<dbReference type="SUPFAM" id="SSF103190">
    <property type="entry name" value="Sensory domain-like"/>
    <property type="match status" value="1"/>
</dbReference>
<dbReference type="InterPro" id="IPR004089">
    <property type="entry name" value="MCPsignal_dom"/>
</dbReference>
<dbReference type="Pfam" id="PF02743">
    <property type="entry name" value="dCache_1"/>
    <property type="match status" value="1"/>
</dbReference>
<dbReference type="GO" id="GO:0007165">
    <property type="term" value="P:signal transduction"/>
    <property type="evidence" value="ECO:0007669"/>
    <property type="project" value="UniProtKB-KW"/>
</dbReference>
<keyword evidence="3" id="KW-0145">Chemotaxis</keyword>
<dbReference type="InterPro" id="IPR033479">
    <property type="entry name" value="dCache_1"/>
</dbReference>
<feature type="coiled-coil region" evidence="10">
    <location>
        <begin position="429"/>
        <end position="495"/>
    </location>
</feature>
<dbReference type="GO" id="GO:0006935">
    <property type="term" value="P:chemotaxis"/>
    <property type="evidence" value="ECO:0007669"/>
    <property type="project" value="UniProtKB-KW"/>
</dbReference>
<keyword evidence="7 9" id="KW-0807">Transducer</keyword>
<dbReference type="PROSITE" id="PS50111">
    <property type="entry name" value="CHEMOTAXIS_TRANSDUC_2"/>
    <property type="match status" value="1"/>
</dbReference>
<reference evidence="13 14" key="1">
    <citation type="submission" date="2018-06" db="EMBL/GenBank/DDBJ databases">
        <authorList>
            <consortium name="Pathogen Informatics"/>
            <person name="Doyle S."/>
        </authorList>
    </citation>
    <scope>NUCLEOTIDE SEQUENCE [LARGE SCALE GENOMIC DNA]</scope>
    <source>
        <strain evidence="13 14">NCTC12360</strain>
    </source>
</reference>
<evidence type="ECO:0000256" key="1">
    <source>
        <dbReference type="ARBA" id="ARBA00004651"/>
    </source>
</evidence>
<feature type="transmembrane region" description="Helical" evidence="11">
    <location>
        <begin position="12"/>
        <end position="33"/>
    </location>
</feature>
<dbReference type="PRINTS" id="PR00260">
    <property type="entry name" value="CHEMTRNSDUCR"/>
</dbReference>
<evidence type="ECO:0000256" key="3">
    <source>
        <dbReference type="ARBA" id="ARBA00022500"/>
    </source>
</evidence>
<dbReference type="Proteomes" id="UP000254807">
    <property type="component" value="Unassembled WGS sequence"/>
</dbReference>
<dbReference type="SUPFAM" id="SSF58104">
    <property type="entry name" value="Methyl-accepting chemotaxis protein (MCP) signaling domain"/>
    <property type="match status" value="1"/>
</dbReference>
<dbReference type="PANTHER" id="PTHR32089:SF112">
    <property type="entry name" value="LYSOZYME-LIKE PROTEIN-RELATED"/>
    <property type="match status" value="1"/>
</dbReference>
<keyword evidence="4 11" id="KW-0812">Transmembrane</keyword>
<name>A0A376GZ77_ENTGA</name>